<name>A0A6G1KN47_9PLEO</name>
<evidence type="ECO:0000256" key="1">
    <source>
        <dbReference type="SAM" id="Phobius"/>
    </source>
</evidence>
<dbReference type="AlphaFoldDB" id="A0A6G1KN47"/>
<dbReference type="EMBL" id="MU005765">
    <property type="protein sequence ID" value="KAF2714230.1"/>
    <property type="molecule type" value="Genomic_DNA"/>
</dbReference>
<evidence type="ECO:0000313" key="3">
    <source>
        <dbReference type="Proteomes" id="UP000799428"/>
    </source>
</evidence>
<keyword evidence="1" id="KW-1133">Transmembrane helix</keyword>
<reference evidence="2" key="1">
    <citation type="journal article" date="2020" name="Stud. Mycol.">
        <title>101 Dothideomycetes genomes: a test case for predicting lifestyles and emergence of pathogens.</title>
        <authorList>
            <person name="Haridas S."/>
            <person name="Albert R."/>
            <person name="Binder M."/>
            <person name="Bloem J."/>
            <person name="Labutti K."/>
            <person name="Salamov A."/>
            <person name="Andreopoulos B."/>
            <person name="Baker S."/>
            <person name="Barry K."/>
            <person name="Bills G."/>
            <person name="Bluhm B."/>
            <person name="Cannon C."/>
            <person name="Castanera R."/>
            <person name="Culley D."/>
            <person name="Daum C."/>
            <person name="Ezra D."/>
            <person name="Gonzalez J."/>
            <person name="Henrissat B."/>
            <person name="Kuo A."/>
            <person name="Liang C."/>
            <person name="Lipzen A."/>
            <person name="Lutzoni F."/>
            <person name="Magnuson J."/>
            <person name="Mondo S."/>
            <person name="Nolan M."/>
            <person name="Ohm R."/>
            <person name="Pangilinan J."/>
            <person name="Park H.-J."/>
            <person name="Ramirez L."/>
            <person name="Alfaro M."/>
            <person name="Sun H."/>
            <person name="Tritt A."/>
            <person name="Yoshinaga Y."/>
            <person name="Zwiers L.-H."/>
            <person name="Turgeon B."/>
            <person name="Goodwin S."/>
            <person name="Spatafora J."/>
            <person name="Crous P."/>
            <person name="Grigoriev I."/>
        </authorList>
    </citation>
    <scope>NUCLEOTIDE SEQUENCE</scope>
    <source>
        <strain evidence="2">CBS 279.74</strain>
    </source>
</reference>
<dbReference type="Proteomes" id="UP000799428">
    <property type="component" value="Unassembled WGS sequence"/>
</dbReference>
<evidence type="ECO:0000313" key="2">
    <source>
        <dbReference type="EMBL" id="KAF2714230.1"/>
    </source>
</evidence>
<accession>A0A6G1KN47</accession>
<keyword evidence="1" id="KW-0812">Transmembrane</keyword>
<keyword evidence="3" id="KW-1185">Reference proteome</keyword>
<protein>
    <submittedName>
        <fullName evidence="2">Uncharacterized protein</fullName>
    </submittedName>
</protein>
<feature type="transmembrane region" description="Helical" evidence="1">
    <location>
        <begin position="54"/>
        <end position="73"/>
    </location>
</feature>
<sequence length="105" mass="12023">MNNEQRYLGRNQLHTDCKRCVGLPIFCSIGSSGLVAGQMNPSTQRPRYIMTNDISAGLKAVAVVFVEFIWLLLRKRNAEKERRWRYGAIENGKLDVVAIEFDYTL</sequence>
<dbReference type="OrthoDB" id="2962993at2759"/>
<proteinExistence type="predicted"/>
<keyword evidence="1" id="KW-0472">Membrane</keyword>
<organism evidence="2 3">
    <name type="scientific">Pleomassaria siparia CBS 279.74</name>
    <dbReference type="NCBI Taxonomy" id="1314801"/>
    <lineage>
        <taxon>Eukaryota</taxon>
        <taxon>Fungi</taxon>
        <taxon>Dikarya</taxon>
        <taxon>Ascomycota</taxon>
        <taxon>Pezizomycotina</taxon>
        <taxon>Dothideomycetes</taxon>
        <taxon>Pleosporomycetidae</taxon>
        <taxon>Pleosporales</taxon>
        <taxon>Pleomassariaceae</taxon>
        <taxon>Pleomassaria</taxon>
    </lineage>
</organism>
<gene>
    <name evidence="2" type="ORF">K504DRAFT_531068</name>
</gene>
<feature type="transmembrane region" description="Helical" evidence="1">
    <location>
        <begin position="21"/>
        <end position="39"/>
    </location>
</feature>